<evidence type="ECO:0000256" key="4">
    <source>
        <dbReference type="ARBA" id="ARBA00022989"/>
    </source>
</evidence>
<feature type="transmembrane region" description="Helical" evidence="6">
    <location>
        <begin position="258"/>
        <end position="282"/>
    </location>
</feature>
<keyword evidence="8" id="KW-1185">Reference proteome</keyword>
<keyword evidence="3 6" id="KW-0812">Transmembrane</keyword>
<dbReference type="InterPro" id="IPR050495">
    <property type="entry name" value="ATG22/LtaA_families"/>
</dbReference>
<feature type="transmembrane region" description="Helical" evidence="6">
    <location>
        <begin position="201"/>
        <end position="221"/>
    </location>
</feature>
<evidence type="ECO:0000256" key="5">
    <source>
        <dbReference type="ARBA" id="ARBA00023136"/>
    </source>
</evidence>
<evidence type="ECO:0000313" key="8">
    <source>
        <dbReference type="Proteomes" id="UP000279306"/>
    </source>
</evidence>
<dbReference type="EMBL" id="LR134356">
    <property type="protein sequence ID" value="VEG56844.1"/>
    <property type="molecule type" value="Genomic_DNA"/>
</dbReference>
<feature type="transmembrane region" description="Helical" evidence="6">
    <location>
        <begin position="119"/>
        <end position="139"/>
    </location>
</feature>
<feature type="transmembrane region" description="Helical" evidence="6">
    <location>
        <begin position="324"/>
        <end position="341"/>
    </location>
</feature>
<dbReference type="PANTHER" id="PTHR23519:SF1">
    <property type="entry name" value="AUTOPHAGY-RELATED PROTEIN 22"/>
    <property type="match status" value="1"/>
</dbReference>
<gene>
    <name evidence="7" type="ORF">NCTC10437_03844</name>
</gene>
<feature type="transmembrane region" description="Helical" evidence="6">
    <location>
        <begin position="67"/>
        <end position="88"/>
    </location>
</feature>
<dbReference type="InterPro" id="IPR024671">
    <property type="entry name" value="Atg22-like"/>
</dbReference>
<dbReference type="Gene3D" id="1.20.1250.20">
    <property type="entry name" value="MFS general substrate transporter like domains"/>
    <property type="match status" value="2"/>
</dbReference>
<evidence type="ECO:0000256" key="6">
    <source>
        <dbReference type="SAM" id="Phobius"/>
    </source>
</evidence>
<organism evidence="7 8">
    <name type="scientific">Mycolicibacterium aurum</name>
    <name type="common">Mycobacterium aurum</name>
    <dbReference type="NCBI Taxonomy" id="1791"/>
    <lineage>
        <taxon>Bacteria</taxon>
        <taxon>Bacillati</taxon>
        <taxon>Actinomycetota</taxon>
        <taxon>Actinomycetes</taxon>
        <taxon>Mycobacteriales</taxon>
        <taxon>Mycobacteriaceae</taxon>
        <taxon>Mycolicibacterium</taxon>
    </lineage>
</organism>
<feature type="transmembrane region" description="Helical" evidence="6">
    <location>
        <begin position="160"/>
        <end position="181"/>
    </location>
</feature>
<proteinExistence type="predicted"/>
<dbReference type="AlphaFoldDB" id="A0A3S4RWA8"/>
<dbReference type="KEGG" id="mauu:NCTC10437_03844"/>
<dbReference type="STRING" id="1791.GCA_001049355_02122"/>
<dbReference type="PANTHER" id="PTHR23519">
    <property type="entry name" value="AUTOPHAGY-RELATED PROTEIN 22"/>
    <property type="match status" value="1"/>
</dbReference>
<dbReference type="SUPFAM" id="SSF103473">
    <property type="entry name" value="MFS general substrate transporter"/>
    <property type="match status" value="1"/>
</dbReference>
<reference evidence="7 8" key="1">
    <citation type="submission" date="2018-12" db="EMBL/GenBank/DDBJ databases">
        <authorList>
            <consortium name="Pathogen Informatics"/>
        </authorList>
    </citation>
    <scope>NUCLEOTIDE SEQUENCE [LARGE SCALE GENOMIC DNA]</scope>
    <source>
        <strain evidence="7 8">NCTC10437</strain>
    </source>
</reference>
<dbReference type="RefSeq" id="WP_048632030.1">
    <property type="nucleotide sequence ID" value="NZ_CVQQ01000005.1"/>
</dbReference>
<keyword evidence="4 6" id="KW-1133">Transmembrane helix</keyword>
<dbReference type="GO" id="GO:0012505">
    <property type="term" value="C:endomembrane system"/>
    <property type="evidence" value="ECO:0007669"/>
    <property type="project" value="UniProtKB-SubCell"/>
</dbReference>
<feature type="transmembrane region" description="Helical" evidence="6">
    <location>
        <begin position="347"/>
        <end position="369"/>
    </location>
</feature>
<keyword evidence="5 6" id="KW-0472">Membrane</keyword>
<accession>A0A3S4RWA8</accession>
<dbReference type="Proteomes" id="UP000279306">
    <property type="component" value="Chromosome"/>
</dbReference>
<protein>
    <submittedName>
        <fullName evidence="7">Major facilitator transporter</fullName>
    </submittedName>
</protein>
<dbReference type="OrthoDB" id="9768783at2"/>
<evidence type="ECO:0000256" key="3">
    <source>
        <dbReference type="ARBA" id="ARBA00022692"/>
    </source>
</evidence>
<dbReference type="Pfam" id="PF11700">
    <property type="entry name" value="ATG22"/>
    <property type="match status" value="1"/>
</dbReference>
<keyword evidence="2" id="KW-0813">Transport</keyword>
<comment type="subcellular location">
    <subcellularLocation>
        <location evidence="1">Endomembrane system</location>
        <topology evidence="1">Multi-pass membrane protein</topology>
    </subcellularLocation>
</comment>
<name>A0A3S4RWA8_MYCAU</name>
<dbReference type="InterPro" id="IPR036259">
    <property type="entry name" value="MFS_trans_sf"/>
</dbReference>
<feature type="transmembrane region" description="Helical" evidence="6">
    <location>
        <begin position="20"/>
        <end position="47"/>
    </location>
</feature>
<evidence type="ECO:0000256" key="1">
    <source>
        <dbReference type="ARBA" id="ARBA00004127"/>
    </source>
</evidence>
<feature type="transmembrane region" description="Helical" evidence="6">
    <location>
        <begin position="294"/>
        <end position="312"/>
    </location>
</feature>
<evidence type="ECO:0000256" key="2">
    <source>
        <dbReference type="ARBA" id="ARBA00022448"/>
    </source>
</evidence>
<sequence length="440" mass="46308">MSKVPSTTGPPADTVARSRVLAWAMWDFGATAINAIVVTFVFSVYLTSTVGDDLPGDTSPASWLGRALAAAGLVVALLAPVTGVWVDAPVRRRRALTVLTGLVVLFTASLSLIRDDHRYLWPGLILLACTAACSELATVPYNAMLRELSTPQTSGRVSGFGLALGYFGSVLALLVVYLGFISGDGDSRGLLGLPAADGQNVRASMLLVAAWFALFALPLLISVPKALDQQPPPRVGFFGAYRRLWGEVRGEWQRDRNVVYYLGASAIFRDGLTGIFTFGAVLGVTVYGVSQADVLLFGVAACVVAAVGSVVGGRADDRVGSKRVIVASLVSMIVVGVVLMTLSGATAFWVCGLLLCLFIGPTLSSARTLMMRMTAHGKEGVTFGLYTTVGRAATFLAPWLFSLSIDIFDSQRAGMGGLVLVLVLGLVAFLPVRVGRAPTV</sequence>
<feature type="transmembrane region" description="Helical" evidence="6">
    <location>
        <begin position="381"/>
        <end position="401"/>
    </location>
</feature>
<feature type="transmembrane region" description="Helical" evidence="6">
    <location>
        <begin position="95"/>
        <end position="113"/>
    </location>
</feature>
<feature type="transmembrane region" description="Helical" evidence="6">
    <location>
        <begin position="413"/>
        <end position="432"/>
    </location>
</feature>
<evidence type="ECO:0000313" key="7">
    <source>
        <dbReference type="EMBL" id="VEG56844.1"/>
    </source>
</evidence>